<dbReference type="InterPro" id="IPR001633">
    <property type="entry name" value="EAL_dom"/>
</dbReference>
<dbReference type="Pfam" id="PF00990">
    <property type="entry name" value="GGDEF"/>
    <property type="match status" value="1"/>
</dbReference>
<dbReference type="SMART" id="SM00052">
    <property type="entry name" value="EAL"/>
    <property type="match status" value="1"/>
</dbReference>
<dbReference type="SMART" id="SM00267">
    <property type="entry name" value="GGDEF"/>
    <property type="match status" value="1"/>
</dbReference>
<sequence length="760" mass="84667">MTSLRCATAYTLAYLLLAGGWVLGSDLALQALVGDVQQLAHYQLYKGLGFVLFSSLLLLALLLLHENIQRRLRRDLRASRERLDLALDAAQEGLWDWDLGSQQVFFSPGYSAMLGYAQAHFGNTRQAWQTRLHPADLRAACSRLERLLSGAERRYEATYRMRHADGSYRWIFSRGHLLVDEQGKPQRFIGTARDITQRRADEESLRQAAAVFDSTQEGVLVTDTEQRIVHVNPAFTRITGYSESEVLGQTPRLLKSGRHGMEFYQSLQQALEKRGSWSGEVWNRRKNGEIYPQWQSIRSVFDENGLISHYVAVFSDISALKRSQSELDHMAHYDPLCQLPNRLLFSERTRQALERCQRENSHAAVLLLDLDHFKYINESFSHTFGDQLLKEVAMRLLGSLRAGMTLARLGGDEFGVLVEDNIQAAGAALLARQLIAELSQPFELQGQRISISASFGISLFPGDAENVEQVLRNADSALSKAKGSGRETYSFYSQELTEQAQHRIELVAALQLALQSNQLCLHYQPLHDLDSGARLGVEALVRWQHPQRGLVPPGEFIPVAEDSGLIGSIDAWVLEHACQQMCQWQAEGVAPAFIAVNVSSRLFSRGSLDQRVAQVLQRTGLAPHCLELEVTESAVMDDPDQALQMLQRLRALGVQLAIDDFGTGYSSLQRLKNLPVHKLKIDQSFIRGLPEDADDAAIASAVIALGRSLGLKVVAEGVETTGQRLFLQQLGCDIGQGYLFSRPLPASQLVNSADVAHCTR</sequence>
<feature type="transmembrane region" description="Helical" evidence="3">
    <location>
        <begin position="12"/>
        <end position="32"/>
    </location>
</feature>
<feature type="domain" description="GGDEF" evidence="7">
    <location>
        <begin position="361"/>
        <end position="494"/>
    </location>
</feature>
<feature type="transmembrane region" description="Helical" evidence="3">
    <location>
        <begin position="44"/>
        <end position="64"/>
    </location>
</feature>
<feature type="domain" description="PAS" evidence="4">
    <location>
        <begin position="79"/>
        <end position="151"/>
    </location>
</feature>
<dbReference type="PROSITE" id="PS50887">
    <property type="entry name" value="GGDEF"/>
    <property type="match status" value="1"/>
</dbReference>
<dbReference type="PIRSF" id="PIRSF005925">
    <property type="entry name" value="Dos"/>
    <property type="match status" value="1"/>
</dbReference>
<dbReference type="FunFam" id="3.20.20.450:FF:000001">
    <property type="entry name" value="Cyclic di-GMP phosphodiesterase yahA"/>
    <property type="match status" value="1"/>
</dbReference>
<dbReference type="GO" id="GO:0071111">
    <property type="term" value="F:cyclic-guanylate-specific phosphodiesterase activity"/>
    <property type="evidence" value="ECO:0007669"/>
    <property type="project" value="UniProtKB-EC"/>
</dbReference>
<name>A0A2I0CPE6_9PSED</name>
<accession>A0A2I0CPE6</accession>
<dbReference type="AlphaFoldDB" id="A0A2I0CPE6"/>
<dbReference type="Gene3D" id="3.30.450.20">
    <property type="entry name" value="PAS domain"/>
    <property type="match status" value="2"/>
</dbReference>
<dbReference type="PROSITE" id="PS50113">
    <property type="entry name" value="PAC"/>
    <property type="match status" value="2"/>
</dbReference>
<dbReference type="InterPro" id="IPR029787">
    <property type="entry name" value="Nucleotide_cyclase"/>
</dbReference>
<dbReference type="EMBL" id="PIYS01000018">
    <property type="protein sequence ID" value="PKF70999.1"/>
    <property type="molecule type" value="Genomic_DNA"/>
</dbReference>
<feature type="domain" description="PAC" evidence="5">
    <location>
        <begin position="155"/>
        <end position="207"/>
    </location>
</feature>
<feature type="domain" description="PAC" evidence="5">
    <location>
        <begin position="277"/>
        <end position="329"/>
    </location>
</feature>
<dbReference type="InterPro" id="IPR043128">
    <property type="entry name" value="Rev_trsase/Diguanyl_cyclase"/>
</dbReference>
<dbReference type="PANTHER" id="PTHR44757">
    <property type="entry name" value="DIGUANYLATE CYCLASE DGCP"/>
    <property type="match status" value="1"/>
</dbReference>
<keyword evidence="3" id="KW-0812">Transmembrane</keyword>
<dbReference type="InterPro" id="IPR000160">
    <property type="entry name" value="GGDEF_dom"/>
</dbReference>
<evidence type="ECO:0000259" key="6">
    <source>
        <dbReference type="PROSITE" id="PS50883"/>
    </source>
</evidence>
<dbReference type="CDD" id="cd01949">
    <property type="entry name" value="GGDEF"/>
    <property type="match status" value="1"/>
</dbReference>
<gene>
    <name evidence="8" type="ORF">CW360_10810</name>
</gene>
<evidence type="ECO:0000256" key="2">
    <source>
        <dbReference type="ARBA" id="ARBA00022636"/>
    </source>
</evidence>
<dbReference type="NCBIfam" id="TIGR00254">
    <property type="entry name" value="GGDEF"/>
    <property type="match status" value="1"/>
</dbReference>
<dbReference type="InterPro" id="IPR000014">
    <property type="entry name" value="PAS"/>
</dbReference>
<dbReference type="InterPro" id="IPR035919">
    <property type="entry name" value="EAL_sf"/>
</dbReference>
<protein>
    <recommendedName>
        <fullName evidence="1">cyclic-guanylate-specific phosphodiesterase</fullName>
        <ecNumber evidence="1">3.1.4.52</ecNumber>
    </recommendedName>
</protein>
<dbReference type="RefSeq" id="WP_101193708.1">
    <property type="nucleotide sequence ID" value="NZ_PIYS01000018.1"/>
</dbReference>
<dbReference type="PROSITE" id="PS50883">
    <property type="entry name" value="EAL"/>
    <property type="match status" value="1"/>
</dbReference>
<evidence type="ECO:0000256" key="1">
    <source>
        <dbReference type="ARBA" id="ARBA00012282"/>
    </source>
</evidence>
<evidence type="ECO:0000256" key="3">
    <source>
        <dbReference type="SAM" id="Phobius"/>
    </source>
</evidence>
<dbReference type="Gene3D" id="3.20.20.450">
    <property type="entry name" value="EAL domain"/>
    <property type="match status" value="1"/>
</dbReference>
<dbReference type="NCBIfam" id="TIGR00229">
    <property type="entry name" value="sensory_box"/>
    <property type="match status" value="2"/>
</dbReference>
<feature type="domain" description="PAS" evidence="4">
    <location>
        <begin position="204"/>
        <end position="250"/>
    </location>
</feature>
<dbReference type="InterPro" id="IPR013655">
    <property type="entry name" value="PAS_fold_3"/>
</dbReference>
<dbReference type="InterPro" id="IPR052155">
    <property type="entry name" value="Biofilm_reg_signaling"/>
</dbReference>
<keyword evidence="2" id="KW-0973">c-di-GMP</keyword>
<dbReference type="Pfam" id="PF00563">
    <property type="entry name" value="EAL"/>
    <property type="match status" value="1"/>
</dbReference>
<dbReference type="CDD" id="cd01948">
    <property type="entry name" value="EAL"/>
    <property type="match status" value="1"/>
</dbReference>
<organism evidence="8 9">
    <name type="scientific">Pseudomonas fluvialis</name>
    <dbReference type="NCBI Taxonomy" id="1793966"/>
    <lineage>
        <taxon>Bacteria</taxon>
        <taxon>Pseudomonadati</taxon>
        <taxon>Pseudomonadota</taxon>
        <taxon>Gammaproteobacteria</taxon>
        <taxon>Pseudomonadales</taxon>
        <taxon>Pseudomonadaceae</taxon>
        <taxon>Pseudomonas</taxon>
    </lineage>
</organism>
<dbReference type="PROSITE" id="PS50112">
    <property type="entry name" value="PAS"/>
    <property type="match status" value="2"/>
</dbReference>
<comment type="caution">
    <text evidence="8">The sequence shown here is derived from an EMBL/GenBank/DDBJ whole genome shotgun (WGS) entry which is preliminary data.</text>
</comment>
<reference evidence="9" key="1">
    <citation type="submission" date="2017-12" db="EMBL/GenBank/DDBJ databases">
        <authorList>
            <person name="Yu X.-Y."/>
        </authorList>
    </citation>
    <scope>NUCLEOTIDE SEQUENCE [LARGE SCALE GENOMIC DNA]</scope>
    <source>
        <strain evidence="9">ZYSR67-Z</strain>
    </source>
</reference>
<dbReference type="InterPro" id="IPR035965">
    <property type="entry name" value="PAS-like_dom_sf"/>
</dbReference>
<dbReference type="SUPFAM" id="SSF55073">
    <property type="entry name" value="Nucleotide cyclase"/>
    <property type="match status" value="1"/>
</dbReference>
<dbReference type="Pfam" id="PF08447">
    <property type="entry name" value="PAS_3"/>
    <property type="match status" value="1"/>
</dbReference>
<dbReference type="InterPro" id="IPR000700">
    <property type="entry name" value="PAS-assoc_C"/>
</dbReference>
<keyword evidence="3" id="KW-1133">Transmembrane helix</keyword>
<evidence type="ECO:0000259" key="4">
    <source>
        <dbReference type="PROSITE" id="PS50112"/>
    </source>
</evidence>
<evidence type="ECO:0000259" key="7">
    <source>
        <dbReference type="PROSITE" id="PS50887"/>
    </source>
</evidence>
<dbReference type="Proteomes" id="UP000242861">
    <property type="component" value="Unassembled WGS sequence"/>
</dbReference>
<dbReference type="CDD" id="cd00130">
    <property type="entry name" value="PAS"/>
    <property type="match status" value="2"/>
</dbReference>
<evidence type="ECO:0000259" key="5">
    <source>
        <dbReference type="PROSITE" id="PS50113"/>
    </source>
</evidence>
<feature type="domain" description="EAL" evidence="6">
    <location>
        <begin position="503"/>
        <end position="757"/>
    </location>
</feature>
<evidence type="ECO:0000313" key="9">
    <source>
        <dbReference type="Proteomes" id="UP000242861"/>
    </source>
</evidence>
<dbReference type="SMART" id="SM00086">
    <property type="entry name" value="PAC"/>
    <property type="match status" value="2"/>
</dbReference>
<dbReference type="EC" id="3.1.4.52" evidence="1"/>
<dbReference type="PANTHER" id="PTHR44757:SF2">
    <property type="entry name" value="BIOFILM ARCHITECTURE MAINTENANCE PROTEIN MBAA"/>
    <property type="match status" value="1"/>
</dbReference>
<dbReference type="Pfam" id="PF13426">
    <property type="entry name" value="PAS_9"/>
    <property type="match status" value="1"/>
</dbReference>
<dbReference type="InterPro" id="IPR001610">
    <property type="entry name" value="PAC"/>
</dbReference>
<dbReference type="InterPro" id="IPR012226">
    <property type="entry name" value="Diguanyl_cyclase/Pdiesterase"/>
</dbReference>
<dbReference type="Gene3D" id="3.30.70.270">
    <property type="match status" value="1"/>
</dbReference>
<keyword evidence="3" id="KW-0472">Membrane</keyword>
<dbReference type="SUPFAM" id="SSF55785">
    <property type="entry name" value="PYP-like sensor domain (PAS domain)"/>
    <property type="match status" value="2"/>
</dbReference>
<evidence type="ECO:0000313" key="8">
    <source>
        <dbReference type="EMBL" id="PKF70999.1"/>
    </source>
</evidence>
<dbReference type="SMART" id="SM00091">
    <property type="entry name" value="PAS"/>
    <property type="match status" value="2"/>
</dbReference>
<proteinExistence type="predicted"/>
<dbReference type="SUPFAM" id="SSF141868">
    <property type="entry name" value="EAL domain-like"/>
    <property type="match status" value="1"/>
</dbReference>